<evidence type="ECO:0008006" key="5">
    <source>
        <dbReference type="Google" id="ProtNLM"/>
    </source>
</evidence>
<organism evidence="3 4">
    <name type="scientific">Anopheles dirus</name>
    <dbReference type="NCBI Taxonomy" id="7168"/>
    <lineage>
        <taxon>Eukaryota</taxon>
        <taxon>Metazoa</taxon>
        <taxon>Ecdysozoa</taxon>
        <taxon>Arthropoda</taxon>
        <taxon>Hexapoda</taxon>
        <taxon>Insecta</taxon>
        <taxon>Pterygota</taxon>
        <taxon>Neoptera</taxon>
        <taxon>Endopterygota</taxon>
        <taxon>Diptera</taxon>
        <taxon>Nematocera</taxon>
        <taxon>Culicoidea</taxon>
        <taxon>Culicidae</taxon>
        <taxon>Anophelinae</taxon>
        <taxon>Anopheles</taxon>
    </lineage>
</organism>
<evidence type="ECO:0000256" key="1">
    <source>
        <dbReference type="ARBA" id="ARBA00005361"/>
    </source>
</evidence>
<accession>A0A182N1P0</accession>
<dbReference type="Gene3D" id="3.30.1140.40">
    <property type="entry name" value="Tctex-1"/>
    <property type="match status" value="1"/>
</dbReference>
<dbReference type="GO" id="GO:0005868">
    <property type="term" value="C:cytoplasmic dynein complex"/>
    <property type="evidence" value="ECO:0007669"/>
    <property type="project" value="TreeGrafter"/>
</dbReference>
<feature type="compositionally biased region" description="Gly residues" evidence="2">
    <location>
        <begin position="29"/>
        <end position="38"/>
    </location>
</feature>
<dbReference type="Proteomes" id="UP000075884">
    <property type="component" value="Unassembled WGS sequence"/>
</dbReference>
<evidence type="ECO:0000313" key="3">
    <source>
        <dbReference type="EnsemblMetazoa" id="ADIR001548-PA"/>
    </source>
</evidence>
<dbReference type="InterPro" id="IPR038586">
    <property type="entry name" value="Tctex-1-like_sf"/>
</dbReference>
<dbReference type="Pfam" id="PF03645">
    <property type="entry name" value="Tctex-1"/>
    <property type="match status" value="1"/>
</dbReference>
<dbReference type="AlphaFoldDB" id="A0A182N1P0"/>
<feature type="compositionally biased region" description="Pro residues" evidence="2">
    <location>
        <begin position="1"/>
        <end position="12"/>
    </location>
</feature>
<feature type="region of interest" description="Disordered" evidence="2">
    <location>
        <begin position="1"/>
        <end position="57"/>
    </location>
</feature>
<reference evidence="4" key="1">
    <citation type="submission" date="2013-03" db="EMBL/GenBank/DDBJ databases">
        <title>The Genome Sequence of Anopheles dirus WRAIR2.</title>
        <authorList>
            <consortium name="The Broad Institute Genomics Platform"/>
            <person name="Neafsey D.E."/>
            <person name="Walton C."/>
            <person name="Walker B."/>
            <person name="Young S.K."/>
            <person name="Zeng Q."/>
            <person name="Gargeya S."/>
            <person name="Fitzgerald M."/>
            <person name="Haas B."/>
            <person name="Abouelleil A."/>
            <person name="Allen A.W."/>
            <person name="Alvarado L."/>
            <person name="Arachchi H.M."/>
            <person name="Berlin A.M."/>
            <person name="Chapman S.B."/>
            <person name="Gainer-Dewar J."/>
            <person name="Goldberg J."/>
            <person name="Griggs A."/>
            <person name="Gujja S."/>
            <person name="Hansen M."/>
            <person name="Howarth C."/>
            <person name="Imamovic A."/>
            <person name="Ireland A."/>
            <person name="Larimer J."/>
            <person name="McCowan C."/>
            <person name="Murphy C."/>
            <person name="Pearson M."/>
            <person name="Poon T.W."/>
            <person name="Priest M."/>
            <person name="Roberts A."/>
            <person name="Saif S."/>
            <person name="Shea T."/>
            <person name="Sisk P."/>
            <person name="Sykes S."/>
            <person name="Wortman J."/>
            <person name="Nusbaum C."/>
            <person name="Birren B."/>
        </authorList>
    </citation>
    <scope>NUCLEOTIDE SEQUENCE [LARGE SCALE GENOMIC DNA]</scope>
    <source>
        <strain evidence="4">WRAIR2</strain>
    </source>
</reference>
<dbReference type="VEuPathDB" id="VectorBase:ADIR001548"/>
<keyword evidence="4" id="KW-1185">Reference proteome</keyword>
<dbReference type="STRING" id="7168.A0A182N1P0"/>
<sequence length="231" mass="25152">MEQEQPPPPPPSQQQQPVPAQMSSTSPQAGGGPAGATGSGTNATPGPPAVPPSTRKKAGKFLGSALNITNRYRANSSSLSKVSLAITNLKVIQNVPLPPPISAMIASDIPPVCKYLPSYRLCSRNPFNREACEVILRESMDKSLQGVEYSSYFAPSLCQQICEDIKMRVKELKFDRYKIIVTVTIGERYMQGLKAITQFLWDPEKDSYATCIYDASPSLVAVGTIYAIYFD</sequence>
<dbReference type="GO" id="GO:0045505">
    <property type="term" value="F:dynein intermediate chain binding"/>
    <property type="evidence" value="ECO:0007669"/>
    <property type="project" value="TreeGrafter"/>
</dbReference>
<dbReference type="CDD" id="cd21451">
    <property type="entry name" value="DLC-like_TCTEX1D"/>
    <property type="match status" value="1"/>
</dbReference>
<evidence type="ECO:0000313" key="4">
    <source>
        <dbReference type="Proteomes" id="UP000075884"/>
    </source>
</evidence>
<dbReference type="GO" id="GO:0005737">
    <property type="term" value="C:cytoplasm"/>
    <property type="evidence" value="ECO:0007669"/>
    <property type="project" value="TreeGrafter"/>
</dbReference>
<reference evidence="3" key="2">
    <citation type="submission" date="2020-05" db="UniProtKB">
        <authorList>
            <consortium name="EnsemblMetazoa"/>
        </authorList>
    </citation>
    <scope>IDENTIFICATION</scope>
    <source>
        <strain evidence="3">WRAIR2</strain>
    </source>
</reference>
<dbReference type="InterPro" id="IPR005334">
    <property type="entry name" value="Tctex-1-like"/>
</dbReference>
<dbReference type="PANTHER" id="PTHR21255:SF69">
    <property type="entry name" value="AT23443P"/>
    <property type="match status" value="1"/>
</dbReference>
<proteinExistence type="inferred from homology"/>
<comment type="similarity">
    <text evidence="1">Belongs to the dynein light chain Tctex-type family.</text>
</comment>
<name>A0A182N1P0_9DIPT</name>
<feature type="compositionally biased region" description="Low complexity" evidence="2">
    <location>
        <begin position="13"/>
        <end position="28"/>
    </location>
</feature>
<dbReference type="EnsemblMetazoa" id="ADIR001548-RA">
    <property type="protein sequence ID" value="ADIR001548-PA"/>
    <property type="gene ID" value="ADIR001548"/>
</dbReference>
<evidence type="ECO:0000256" key="2">
    <source>
        <dbReference type="SAM" id="MobiDB-lite"/>
    </source>
</evidence>
<dbReference type="PANTHER" id="PTHR21255">
    <property type="entry name" value="T-COMPLEX-ASSOCIATED-TESTIS-EXPRESSED 1/ DYNEIN LIGHT CHAIN"/>
    <property type="match status" value="1"/>
</dbReference>
<protein>
    <recommendedName>
        <fullName evidence="5">Tctex1 domain-containing protein 4</fullName>
    </recommendedName>
</protein>
<dbReference type="GO" id="GO:0007018">
    <property type="term" value="P:microtubule-based movement"/>
    <property type="evidence" value="ECO:0007669"/>
    <property type="project" value="TreeGrafter"/>
</dbReference>